<dbReference type="STRING" id="212602.A0A420HPN7"/>
<evidence type="ECO:0000256" key="7">
    <source>
        <dbReference type="ARBA" id="ARBA00023054"/>
    </source>
</evidence>
<keyword evidence="5" id="KW-0653">Protein transport</keyword>
<evidence type="ECO:0000256" key="3">
    <source>
        <dbReference type="ARBA" id="ARBA00022448"/>
    </source>
</evidence>
<comment type="similarity">
    <text evidence="2">Belongs to the syntaxin family.</text>
</comment>
<comment type="subcellular location">
    <subcellularLocation>
        <location evidence="1">Membrane</location>
        <topology evidence="1">Single-pass type IV membrane protein</topology>
    </subcellularLocation>
</comment>
<keyword evidence="6" id="KW-1133">Transmembrane helix</keyword>
<dbReference type="GO" id="GO:0015031">
    <property type="term" value="P:protein transport"/>
    <property type="evidence" value="ECO:0007669"/>
    <property type="project" value="UniProtKB-KW"/>
</dbReference>
<evidence type="ECO:0000256" key="1">
    <source>
        <dbReference type="ARBA" id="ARBA00004211"/>
    </source>
</evidence>
<evidence type="ECO:0000256" key="5">
    <source>
        <dbReference type="ARBA" id="ARBA00022927"/>
    </source>
</evidence>
<evidence type="ECO:0000313" key="10">
    <source>
        <dbReference type="Proteomes" id="UP000286134"/>
    </source>
</evidence>
<keyword evidence="3" id="KW-0813">Transport</keyword>
<accession>A0A420HPN7</accession>
<evidence type="ECO:0000256" key="4">
    <source>
        <dbReference type="ARBA" id="ARBA00022692"/>
    </source>
</evidence>
<protein>
    <submittedName>
        <fullName evidence="9">Syntaxin-18</fullName>
    </submittedName>
</protein>
<dbReference type="OrthoDB" id="342981at2759"/>
<evidence type="ECO:0000256" key="2">
    <source>
        <dbReference type="ARBA" id="ARBA00009063"/>
    </source>
</evidence>
<keyword evidence="4" id="KW-0812">Transmembrane</keyword>
<dbReference type="Proteomes" id="UP000286134">
    <property type="component" value="Unassembled WGS sequence"/>
</dbReference>
<sequence length="348" mass="40196">MTDLVPLFNEILKKYDAAVVTSRPLTLPRFDRFIDEAYKINTRINEVKIFLKDIRQSYLAKDVQTRRLNTIAKKKQSKYLTDRQKEEIDAKLKQIFRELDAGIILLAEAEDVRRQTEISLIKKKYGHWGLGSLGAWASGGIGRLKSHEHELEEARVNMISTHRENILYFLRQRLQKWANQQASMMEKRISREIEKNRTLLGQVRQDQIVDSGSHLNVSSSEQTFSGSSELQEGVDFKIGEELSSEQIQMFERDNQEMVQRYESTLNQVRMAEKSLVEISELQNQLVHNLTTQSAHIEHLIADSYLTTENIGDGNKQLKEASQRKSTARYVFYASCGLSLSLIVWDLIT</sequence>
<dbReference type="GO" id="GO:0005783">
    <property type="term" value="C:endoplasmic reticulum"/>
    <property type="evidence" value="ECO:0007669"/>
    <property type="project" value="TreeGrafter"/>
</dbReference>
<dbReference type="EMBL" id="MCFK01006062">
    <property type="protein sequence ID" value="RKF59388.1"/>
    <property type="molecule type" value="Genomic_DNA"/>
</dbReference>
<dbReference type="GO" id="GO:0006890">
    <property type="term" value="P:retrograde vesicle-mediated transport, Golgi to endoplasmic reticulum"/>
    <property type="evidence" value="ECO:0007669"/>
    <property type="project" value="TreeGrafter"/>
</dbReference>
<dbReference type="GO" id="GO:0031201">
    <property type="term" value="C:SNARE complex"/>
    <property type="evidence" value="ECO:0007669"/>
    <property type="project" value="TreeGrafter"/>
</dbReference>
<dbReference type="PANTHER" id="PTHR15959">
    <property type="entry name" value="SYNTAXIN-18"/>
    <property type="match status" value="1"/>
</dbReference>
<keyword evidence="7" id="KW-0175">Coiled coil</keyword>
<comment type="caution">
    <text evidence="9">The sequence shown here is derived from an EMBL/GenBank/DDBJ whole genome shotgun (WGS) entry which is preliminary data.</text>
</comment>
<dbReference type="AlphaFoldDB" id="A0A420HPN7"/>
<keyword evidence="10" id="KW-1185">Reference proteome</keyword>
<evidence type="ECO:0000313" key="9">
    <source>
        <dbReference type="EMBL" id="RKF59388.1"/>
    </source>
</evidence>
<proteinExistence type="inferred from homology"/>
<evidence type="ECO:0000256" key="6">
    <source>
        <dbReference type="ARBA" id="ARBA00022989"/>
    </source>
</evidence>
<dbReference type="PANTHER" id="PTHR15959:SF0">
    <property type="entry name" value="SYNTAXIN-18"/>
    <property type="match status" value="1"/>
</dbReference>
<gene>
    <name evidence="9" type="ORF">OnM2_060044</name>
</gene>
<evidence type="ECO:0000256" key="8">
    <source>
        <dbReference type="ARBA" id="ARBA00023136"/>
    </source>
</evidence>
<keyword evidence="8" id="KW-0472">Membrane</keyword>
<organism evidence="9 10">
    <name type="scientific">Erysiphe neolycopersici</name>
    <dbReference type="NCBI Taxonomy" id="212602"/>
    <lineage>
        <taxon>Eukaryota</taxon>
        <taxon>Fungi</taxon>
        <taxon>Dikarya</taxon>
        <taxon>Ascomycota</taxon>
        <taxon>Pezizomycotina</taxon>
        <taxon>Leotiomycetes</taxon>
        <taxon>Erysiphales</taxon>
        <taxon>Erysiphaceae</taxon>
        <taxon>Erysiphe</taxon>
    </lineage>
</organism>
<reference evidence="9 10" key="1">
    <citation type="journal article" date="2018" name="BMC Genomics">
        <title>Comparative genome analyses reveal sequence features reflecting distinct modes of host-adaptation between dicot and monocot powdery mildew.</title>
        <authorList>
            <person name="Wu Y."/>
            <person name="Ma X."/>
            <person name="Pan Z."/>
            <person name="Kale S.D."/>
            <person name="Song Y."/>
            <person name="King H."/>
            <person name="Zhang Q."/>
            <person name="Presley C."/>
            <person name="Deng X."/>
            <person name="Wei C.I."/>
            <person name="Xiao S."/>
        </authorList>
    </citation>
    <scope>NUCLEOTIDE SEQUENCE [LARGE SCALE GENOMIC DNA]</scope>
    <source>
        <strain evidence="9">UMSG2</strain>
    </source>
</reference>
<name>A0A420HPN7_9PEZI</name>